<feature type="transmembrane region" description="Helical" evidence="1">
    <location>
        <begin position="299"/>
        <end position="321"/>
    </location>
</feature>
<dbReference type="PANTHER" id="PTHR36927">
    <property type="entry name" value="BLR4337 PROTEIN"/>
    <property type="match status" value="1"/>
</dbReference>
<reference evidence="3 4" key="1">
    <citation type="submission" date="2018-01" db="EMBL/GenBank/DDBJ databases">
        <title>Co-occurrence of chitin degradation, pigmentation and bioactivity in marine Pseudoalteromonas.</title>
        <authorList>
            <person name="Paulsen S."/>
            <person name="Gram L."/>
            <person name="Machado H."/>
        </authorList>
    </citation>
    <scope>NUCLEOTIDE SEQUENCE [LARGE SCALE GENOMIC DNA]</scope>
    <source>
        <strain evidence="3 4">S3898</strain>
    </source>
</reference>
<accession>A0A4Q7IGZ4</accession>
<dbReference type="InterPro" id="IPR002656">
    <property type="entry name" value="Acyl_transf_3_dom"/>
</dbReference>
<feature type="transmembrane region" description="Helical" evidence="1">
    <location>
        <begin position="341"/>
        <end position="359"/>
    </location>
</feature>
<feature type="transmembrane region" description="Helical" evidence="1">
    <location>
        <begin position="103"/>
        <end position="124"/>
    </location>
</feature>
<dbReference type="Pfam" id="PF01757">
    <property type="entry name" value="Acyl_transf_3"/>
    <property type="match status" value="1"/>
</dbReference>
<gene>
    <name evidence="3" type="ORF">C1E23_20155</name>
</gene>
<feature type="transmembrane region" description="Helical" evidence="1">
    <location>
        <begin position="27"/>
        <end position="47"/>
    </location>
</feature>
<feature type="transmembrane region" description="Helical" evidence="1">
    <location>
        <begin position="59"/>
        <end position="82"/>
    </location>
</feature>
<evidence type="ECO:0000313" key="4">
    <source>
        <dbReference type="Proteomes" id="UP000291338"/>
    </source>
</evidence>
<feature type="transmembrane region" description="Helical" evidence="1">
    <location>
        <begin position="237"/>
        <end position="254"/>
    </location>
</feature>
<feature type="transmembrane region" description="Helical" evidence="1">
    <location>
        <begin position="206"/>
        <end position="225"/>
    </location>
</feature>
<name>A0A4Q7IGZ4_9GAMM</name>
<dbReference type="Proteomes" id="UP000291338">
    <property type="component" value="Unassembled WGS sequence"/>
</dbReference>
<protein>
    <recommendedName>
        <fullName evidence="2">Acyltransferase 3 domain-containing protein</fullName>
    </recommendedName>
</protein>
<proteinExistence type="predicted"/>
<feature type="domain" description="Acyltransferase 3" evidence="2">
    <location>
        <begin position="20"/>
        <end position="383"/>
    </location>
</feature>
<dbReference type="AlphaFoldDB" id="A0A4Q7IGZ4"/>
<sequence length="409" mass="46951">MQASPFTLRDITMTTTTRLHYLDAVRAYALLLGIVYHTSLSFLPIFIGWAVMDISTSDWVSVFVFISHAFRLEVFFLIAGFFSCMTLQKVGIKGFLTSRFTRIVLPFLLGWILLRPLLVSGWIMGAESMQGEANIIAALVTSFSDFKGLSMSLFVGTHLWFLYYLTLATFLTLLLYLLHTKLSQFTPKLAGRMHFILVHTLTRKGLYLLVIPLTTCCLWYMQHWGVDTPDKSLTPQWPVLCLYSGFFLFGWVLFNHQNTLADFMKLSAFKLGVWLCSCIAAVMLSRYQMQYMHEYYLQIKVAFVISYAVMMWTSCMLFIGLFKKIANKPNAFTQKLADTSYGLYLVHLPLVVWLQVAVAELTMPLTFKLFIICTSTVAISLFLIESVKFLKNIFMNNFKSEPKKGMRHQ</sequence>
<feature type="transmembrane region" description="Helical" evidence="1">
    <location>
        <begin position="160"/>
        <end position="178"/>
    </location>
</feature>
<dbReference type="PANTHER" id="PTHR36927:SF1">
    <property type="entry name" value="MDO-LIKE PROTEIN"/>
    <property type="match status" value="1"/>
</dbReference>
<evidence type="ECO:0000313" key="3">
    <source>
        <dbReference type="EMBL" id="RZQ51313.1"/>
    </source>
</evidence>
<keyword evidence="1" id="KW-0812">Transmembrane</keyword>
<evidence type="ECO:0000259" key="2">
    <source>
        <dbReference type="Pfam" id="PF01757"/>
    </source>
</evidence>
<keyword evidence="1" id="KW-1133">Transmembrane helix</keyword>
<feature type="transmembrane region" description="Helical" evidence="1">
    <location>
        <begin position="266"/>
        <end position="287"/>
    </location>
</feature>
<evidence type="ECO:0000256" key="1">
    <source>
        <dbReference type="SAM" id="Phobius"/>
    </source>
</evidence>
<comment type="caution">
    <text evidence="3">The sequence shown here is derived from an EMBL/GenBank/DDBJ whole genome shotgun (WGS) entry which is preliminary data.</text>
</comment>
<feature type="transmembrane region" description="Helical" evidence="1">
    <location>
        <begin position="365"/>
        <end position="384"/>
    </location>
</feature>
<dbReference type="EMBL" id="PPSX01000107">
    <property type="protein sequence ID" value="RZQ51313.1"/>
    <property type="molecule type" value="Genomic_DNA"/>
</dbReference>
<keyword evidence="1" id="KW-0472">Membrane</keyword>
<dbReference type="GO" id="GO:0016747">
    <property type="term" value="F:acyltransferase activity, transferring groups other than amino-acyl groups"/>
    <property type="evidence" value="ECO:0007669"/>
    <property type="project" value="InterPro"/>
</dbReference>
<organism evidence="3 4">
    <name type="scientific">Pseudoalteromonas phenolica</name>
    <dbReference type="NCBI Taxonomy" id="161398"/>
    <lineage>
        <taxon>Bacteria</taxon>
        <taxon>Pseudomonadati</taxon>
        <taxon>Pseudomonadota</taxon>
        <taxon>Gammaproteobacteria</taxon>
        <taxon>Alteromonadales</taxon>
        <taxon>Pseudoalteromonadaceae</taxon>
        <taxon>Pseudoalteromonas</taxon>
    </lineage>
</organism>
<dbReference type="InterPro" id="IPR050623">
    <property type="entry name" value="Glucan_succinyl_AcylTrfase"/>
</dbReference>